<feature type="domain" description="Glycosyl transferase CAP10" evidence="2">
    <location>
        <begin position="273"/>
        <end position="568"/>
    </location>
</feature>
<comment type="caution">
    <text evidence="3">The sequence shown here is derived from an EMBL/GenBank/DDBJ whole genome shotgun (WGS) entry which is preliminary data.</text>
</comment>
<gene>
    <name evidence="3" type="ORF">KVT40_006061</name>
</gene>
<keyword evidence="1" id="KW-1133">Transmembrane helix</keyword>
<evidence type="ECO:0000256" key="1">
    <source>
        <dbReference type="SAM" id="Phobius"/>
    </source>
</evidence>
<organism evidence="3 4">
    <name type="scientific">Elsinoe batatas</name>
    <dbReference type="NCBI Taxonomy" id="2601811"/>
    <lineage>
        <taxon>Eukaryota</taxon>
        <taxon>Fungi</taxon>
        <taxon>Dikarya</taxon>
        <taxon>Ascomycota</taxon>
        <taxon>Pezizomycotina</taxon>
        <taxon>Dothideomycetes</taxon>
        <taxon>Dothideomycetidae</taxon>
        <taxon>Myriangiales</taxon>
        <taxon>Elsinoaceae</taxon>
        <taxon>Elsinoe</taxon>
    </lineage>
</organism>
<protein>
    <recommendedName>
        <fullName evidence="2">Glycosyl transferase CAP10 domain-containing protein</fullName>
    </recommendedName>
</protein>
<dbReference type="SMART" id="SM00672">
    <property type="entry name" value="CAP10"/>
    <property type="match status" value="1"/>
</dbReference>
<dbReference type="PANTHER" id="PTHR12203">
    <property type="entry name" value="KDEL LYS-ASP-GLU-LEU CONTAINING - RELATED"/>
    <property type="match status" value="1"/>
</dbReference>
<keyword evidence="1" id="KW-0472">Membrane</keyword>
<keyword evidence="1" id="KW-0812">Transmembrane</keyword>
<accession>A0A8K0L1C4</accession>
<dbReference type="InterPro" id="IPR051091">
    <property type="entry name" value="O-Glucosyltr/Glycosyltrsf_90"/>
</dbReference>
<feature type="transmembrane region" description="Helical" evidence="1">
    <location>
        <begin position="12"/>
        <end position="35"/>
    </location>
</feature>
<evidence type="ECO:0000259" key="2">
    <source>
        <dbReference type="SMART" id="SM00672"/>
    </source>
</evidence>
<dbReference type="Pfam" id="PF05686">
    <property type="entry name" value="Glyco_transf_90"/>
    <property type="match status" value="1"/>
</dbReference>
<keyword evidence="4" id="KW-1185">Reference proteome</keyword>
<name>A0A8K0L1C4_9PEZI</name>
<dbReference type="OrthoDB" id="541052at2759"/>
<reference evidence="3" key="1">
    <citation type="submission" date="2021-07" db="EMBL/GenBank/DDBJ databases">
        <title>Elsinoe batatas strain:CRI-CJ2 Genome sequencing and assembly.</title>
        <authorList>
            <person name="Huang L."/>
        </authorList>
    </citation>
    <scope>NUCLEOTIDE SEQUENCE</scope>
    <source>
        <strain evidence="3">CRI-CJ2</strain>
    </source>
</reference>
<proteinExistence type="predicted"/>
<sequence length="579" mass="66209">MAISPNDFRPQLLGRVRPPVIFFLLLVIIASFWAARSSHVSSVTDGRFGLQGVKAIAASWQGKAVKGMPLLNGAVYDEDVTDPEWHPIKVLHEAALAKYHEMLNRQSKTLEEAVEEYIRRYRRNPPPGFDEWYEFAKGRNSRIIDDYDLLNENMAPFWRVKPEVLREAPGKLIGGDWLWRFKIRDGQAFEGEWMGDEIRSLLAEVLPNIPDLDILMNPLDEPRIVAPKDAEMDSLDDFRWIETSQEPAWDVISAPCDAAQASQPKKDDVNTHGLPFILDRTTGMDICLNPALALQHGFFISPTHLITTDSPLPILSPAAPSTFGDILVPSFVYWGSDFAYIESFDIPWKEKATKLYWAGSTTGLYNGPPLNSSSPPTESHRHRLISLTHNLNPHRSYAYLTRPTRSATWTRYLSSEPMVALYNTTFTNIVQCEPETCEFMEDYYGLGPHQDQHRSLRYKFQMDMDGNGFSGRFYRLLGSRSCPLKMTVFREWHDDRLVPWVHYVPISVGMEELPETMRYLGLTEEGERIAHSIAEAGREAFTSTIRREDMAVYLYRLFLEFARVSSDEREGEVAGRVLY</sequence>
<evidence type="ECO:0000313" key="4">
    <source>
        <dbReference type="Proteomes" id="UP000809789"/>
    </source>
</evidence>
<dbReference type="AlphaFoldDB" id="A0A8K0L1C4"/>
<dbReference type="Proteomes" id="UP000809789">
    <property type="component" value="Unassembled WGS sequence"/>
</dbReference>
<dbReference type="PANTHER" id="PTHR12203:SF61">
    <property type="entry name" value="CAPSULE PROTEIN"/>
    <property type="match status" value="1"/>
</dbReference>
<evidence type="ECO:0000313" key="3">
    <source>
        <dbReference type="EMBL" id="KAG8625660.1"/>
    </source>
</evidence>
<dbReference type="InterPro" id="IPR006598">
    <property type="entry name" value="CAP10"/>
</dbReference>
<dbReference type="EMBL" id="JAESVG020000007">
    <property type="protein sequence ID" value="KAG8625660.1"/>
    <property type="molecule type" value="Genomic_DNA"/>
</dbReference>